<keyword evidence="2" id="KW-1185">Reference proteome</keyword>
<evidence type="ECO:0000313" key="2">
    <source>
        <dbReference type="Proteomes" id="UP000026960"/>
    </source>
</evidence>
<reference evidence="1" key="2">
    <citation type="submission" date="2015-03" db="UniProtKB">
        <authorList>
            <consortium name="EnsemblPlants"/>
        </authorList>
    </citation>
    <scope>IDENTIFICATION</scope>
</reference>
<organism evidence="1">
    <name type="scientific">Oryza barthii</name>
    <dbReference type="NCBI Taxonomy" id="65489"/>
    <lineage>
        <taxon>Eukaryota</taxon>
        <taxon>Viridiplantae</taxon>
        <taxon>Streptophyta</taxon>
        <taxon>Embryophyta</taxon>
        <taxon>Tracheophyta</taxon>
        <taxon>Spermatophyta</taxon>
        <taxon>Magnoliopsida</taxon>
        <taxon>Liliopsida</taxon>
        <taxon>Poales</taxon>
        <taxon>Poaceae</taxon>
        <taxon>BOP clade</taxon>
        <taxon>Oryzoideae</taxon>
        <taxon>Oryzeae</taxon>
        <taxon>Oryzinae</taxon>
        <taxon>Oryza</taxon>
    </lineage>
</organism>
<dbReference type="HOGENOM" id="CLU_3428739_0_0_1"/>
<reference evidence="1" key="1">
    <citation type="journal article" date="2009" name="Rice">
        <title>De Novo Next Generation Sequencing of Plant Genomes.</title>
        <authorList>
            <person name="Rounsley S."/>
            <person name="Marri P.R."/>
            <person name="Yu Y."/>
            <person name="He R."/>
            <person name="Sisneros N."/>
            <person name="Goicoechea J.L."/>
            <person name="Lee S.J."/>
            <person name="Angelova A."/>
            <person name="Kudrna D."/>
            <person name="Luo M."/>
            <person name="Affourtit J."/>
            <person name="Desany B."/>
            <person name="Knight J."/>
            <person name="Niazi F."/>
            <person name="Egholm M."/>
            <person name="Wing R.A."/>
        </authorList>
    </citation>
    <scope>NUCLEOTIDE SEQUENCE [LARGE SCALE GENOMIC DNA]</scope>
    <source>
        <strain evidence="1">cv. IRGC 105608</strain>
    </source>
</reference>
<evidence type="ECO:0000313" key="1">
    <source>
        <dbReference type="EnsemblPlants" id="OBART11G22690.1"/>
    </source>
</evidence>
<name>A0A0D3HPX0_9ORYZ</name>
<sequence length="20" mass="2311">MELADGYLEVREKDSKVLNT</sequence>
<dbReference type="Gramene" id="OBART11G22690.1">
    <property type="protein sequence ID" value="OBART11G22690.1"/>
    <property type="gene ID" value="OBART11G22690"/>
</dbReference>
<dbReference type="AlphaFoldDB" id="A0A0D3HPX0"/>
<proteinExistence type="predicted"/>
<dbReference type="Proteomes" id="UP000026960">
    <property type="component" value="Chromosome 11"/>
</dbReference>
<dbReference type="PaxDb" id="65489-OBART11G22690.1"/>
<accession>A0A0D3HPX0</accession>
<protein>
    <submittedName>
        <fullName evidence="1">Uncharacterized protein</fullName>
    </submittedName>
</protein>
<dbReference type="EnsemblPlants" id="OBART11G22690.1">
    <property type="protein sequence ID" value="OBART11G22690.1"/>
    <property type="gene ID" value="OBART11G22690"/>
</dbReference>